<evidence type="ECO:0000256" key="5">
    <source>
        <dbReference type="SAM" id="Phobius"/>
    </source>
</evidence>
<dbReference type="InterPro" id="IPR035921">
    <property type="entry name" value="F/V-ATP_Csub_sf"/>
</dbReference>
<evidence type="ECO:0000313" key="7">
    <source>
        <dbReference type="EMBL" id="KKM57898.1"/>
    </source>
</evidence>
<dbReference type="GO" id="GO:0015078">
    <property type="term" value="F:proton transmembrane transporter activity"/>
    <property type="evidence" value="ECO:0007669"/>
    <property type="project" value="InterPro"/>
</dbReference>
<dbReference type="Gene3D" id="1.20.120.610">
    <property type="entry name" value="lithium bound rotor ring of v- atpase"/>
    <property type="match status" value="1"/>
</dbReference>
<proteinExistence type="predicted"/>
<feature type="domain" description="V-ATPase proteolipid subunit C-like" evidence="6">
    <location>
        <begin position="6"/>
        <end position="65"/>
    </location>
</feature>
<dbReference type="GO" id="GO:0033177">
    <property type="term" value="C:proton-transporting two-sector ATPase complex, proton-transporting domain"/>
    <property type="evidence" value="ECO:0007669"/>
    <property type="project" value="InterPro"/>
</dbReference>
<keyword evidence="3 5" id="KW-1133">Transmembrane helix</keyword>
<sequence length="140" mass="14117">MDFTMFGPGIVLGLGCIGSAIGCGIAGMASHGVMTHVDEGHGKFIGLSAMPSSQSIYGFVLMILMRDSLKAGTVSPMSAVGIALFAGLAIMVSAIYQGKAAATAIQAAAKQPAIFGKSAAALGIIESFALFAFVFALLLL</sequence>
<keyword evidence="2 5" id="KW-0812">Transmembrane</keyword>
<name>A0A0F9LRA9_9ZZZZ</name>
<evidence type="ECO:0000256" key="3">
    <source>
        <dbReference type="ARBA" id="ARBA00022989"/>
    </source>
</evidence>
<dbReference type="InterPro" id="IPR002379">
    <property type="entry name" value="ATPase_proteolipid_c-like_dom"/>
</dbReference>
<feature type="transmembrane region" description="Helical" evidence="5">
    <location>
        <begin position="77"/>
        <end position="98"/>
    </location>
</feature>
<gene>
    <name evidence="7" type="ORF">LCGC14_1550260</name>
</gene>
<dbReference type="NCBIfam" id="NF007200">
    <property type="entry name" value="PRK09621.1"/>
    <property type="match status" value="1"/>
</dbReference>
<feature type="domain" description="V-ATPase proteolipid subunit C-like" evidence="6">
    <location>
        <begin position="81"/>
        <end position="139"/>
    </location>
</feature>
<evidence type="ECO:0000256" key="1">
    <source>
        <dbReference type="ARBA" id="ARBA00004141"/>
    </source>
</evidence>
<dbReference type="EMBL" id="LAZR01011841">
    <property type="protein sequence ID" value="KKM57898.1"/>
    <property type="molecule type" value="Genomic_DNA"/>
</dbReference>
<evidence type="ECO:0000256" key="2">
    <source>
        <dbReference type="ARBA" id="ARBA00022692"/>
    </source>
</evidence>
<evidence type="ECO:0000259" key="6">
    <source>
        <dbReference type="Pfam" id="PF00137"/>
    </source>
</evidence>
<evidence type="ECO:0000256" key="4">
    <source>
        <dbReference type="ARBA" id="ARBA00023136"/>
    </source>
</evidence>
<organism evidence="7">
    <name type="scientific">marine sediment metagenome</name>
    <dbReference type="NCBI Taxonomy" id="412755"/>
    <lineage>
        <taxon>unclassified sequences</taxon>
        <taxon>metagenomes</taxon>
        <taxon>ecological metagenomes</taxon>
    </lineage>
</organism>
<protein>
    <recommendedName>
        <fullName evidence="6">V-ATPase proteolipid subunit C-like domain-containing protein</fullName>
    </recommendedName>
</protein>
<feature type="transmembrane region" description="Helical" evidence="5">
    <location>
        <begin position="119"/>
        <end position="139"/>
    </location>
</feature>
<accession>A0A0F9LRA9</accession>
<dbReference type="CDD" id="cd18179">
    <property type="entry name" value="ATP-synt_Vo_Ao_c_NTPK_rpt1"/>
    <property type="match status" value="1"/>
</dbReference>
<reference evidence="7" key="1">
    <citation type="journal article" date="2015" name="Nature">
        <title>Complex archaea that bridge the gap between prokaryotes and eukaryotes.</title>
        <authorList>
            <person name="Spang A."/>
            <person name="Saw J.H."/>
            <person name="Jorgensen S.L."/>
            <person name="Zaremba-Niedzwiedzka K."/>
            <person name="Martijn J."/>
            <person name="Lind A.E."/>
            <person name="van Eijk R."/>
            <person name="Schleper C."/>
            <person name="Guy L."/>
            <person name="Ettema T.J."/>
        </authorList>
    </citation>
    <scope>NUCLEOTIDE SEQUENCE</scope>
</reference>
<dbReference type="AlphaFoldDB" id="A0A0F9LRA9"/>
<comment type="subcellular location">
    <subcellularLocation>
        <location evidence="1">Membrane</location>
        <topology evidence="1">Multi-pass membrane protein</topology>
    </subcellularLocation>
</comment>
<dbReference type="Pfam" id="PF00137">
    <property type="entry name" value="ATP-synt_C"/>
    <property type="match status" value="2"/>
</dbReference>
<feature type="transmembrane region" description="Helical" evidence="5">
    <location>
        <begin position="6"/>
        <end position="32"/>
    </location>
</feature>
<dbReference type="SUPFAM" id="SSF81333">
    <property type="entry name" value="F1F0 ATP synthase subunit C"/>
    <property type="match status" value="2"/>
</dbReference>
<comment type="caution">
    <text evidence="7">The sequence shown here is derived from an EMBL/GenBank/DDBJ whole genome shotgun (WGS) entry which is preliminary data.</text>
</comment>
<feature type="transmembrane region" description="Helical" evidence="5">
    <location>
        <begin position="44"/>
        <end position="65"/>
    </location>
</feature>
<keyword evidence="4 5" id="KW-0472">Membrane</keyword>